<keyword evidence="2" id="KW-1185">Reference proteome</keyword>
<evidence type="ECO:0000313" key="1">
    <source>
        <dbReference type="EMBL" id="MCI23797.1"/>
    </source>
</evidence>
<dbReference type="Proteomes" id="UP000265520">
    <property type="component" value="Unassembled WGS sequence"/>
</dbReference>
<accession>A0A392QIR3</accession>
<dbReference type="SUPFAM" id="SSF81383">
    <property type="entry name" value="F-box domain"/>
    <property type="match status" value="1"/>
</dbReference>
<evidence type="ECO:0000313" key="2">
    <source>
        <dbReference type="Proteomes" id="UP000265520"/>
    </source>
</evidence>
<sequence length="98" mass="11456">IELLPDAVLQFILSHINNGRDVAYCNCVSKRWKNSMAYIKSLYFTRNAFDNPSHNENADIIVKRMVHLSLISSFEWTTLVTIRLDMKARQNWTVLVQQ</sequence>
<proteinExistence type="predicted"/>
<protein>
    <submittedName>
        <fullName evidence="1">F-box protein</fullName>
    </submittedName>
</protein>
<dbReference type="Gene3D" id="1.20.1280.50">
    <property type="match status" value="1"/>
</dbReference>
<dbReference type="EMBL" id="LXQA010137907">
    <property type="protein sequence ID" value="MCI23797.1"/>
    <property type="molecule type" value="Genomic_DNA"/>
</dbReference>
<organism evidence="1 2">
    <name type="scientific">Trifolium medium</name>
    <dbReference type="NCBI Taxonomy" id="97028"/>
    <lineage>
        <taxon>Eukaryota</taxon>
        <taxon>Viridiplantae</taxon>
        <taxon>Streptophyta</taxon>
        <taxon>Embryophyta</taxon>
        <taxon>Tracheophyta</taxon>
        <taxon>Spermatophyta</taxon>
        <taxon>Magnoliopsida</taxon>
        <taxon>eudicotyledons</taxon>
        <taxon>Gunneridae</taxon>
        <taxon>Pentapetalae</taxon>
        <taxon>rosids</taxon>
        <taxon>fabids</taxon>
        <taxon>Fabales</taxon>
        <taxon>Fabaceae</taxon>
        <taxon>Papilionoideae</taxon>
        <taxon>50 kb inversion clade</taxon>
        <taxon>NPAAA clade</taxon>
        <taxon>Hologalegina</taxon>
        <taxon>IRL clade</taxon>
        <taxon>Trifolieae</taxon>
        <taxon>Trifolium</taxon>
    </lineage>
</organism>
<name>A0A392QIR3_9FABA</name>
<dbReference type="InterPro" id="IPR036047">
    <property type="entry name" value="F-box-like_dom_sf"/>
</dbReference>
<feature type="non-terminal residue" evidence="1">
    <location>
        <position position="1"/>
    </location>
</feature>
<comment type="caution">
    <text evidence="1">The sequence shown here is derived from an EMBL/GenBank/DDBJ whole genome shotgun (WGS) entry which is preliminary data.</text>
</comment>
<dbReference type="AlphaFoldDB" id="A0A392QIR3"/>
<reference evidence="1 2" key="1">
    <citation type="journal article" date="2018" name="Front. Plant Sci.">
        <title>Red Clover (Trifolium pratense) and Zigzag Clover (T. medium) - A Picture of Genomic Similarities and Differences.</title>
        <authorList>
            <person name="Dluhosova J."/>
            <person name="Istvanek J."/>
            <person name="Nedelnik J."/>
            <person name="Repkova J."/>
        </authorList>
    </citation>
    <scope>NUCLEOTIDE SEQUENCE [LARGE SCALE GENOMIC DNA]</scope>
    <source>
        <strain evidence="2">cv. 10/8</strain>
        <tissue evidence="1">Leaf</tissue>
    </source>
</reference>